<organism evidence="10 11">
    <name type="scientific">Caenorhabditis angaria</name>
    <dbReference type="NCBI Taxonomy" id="860376"/>
    <lineage>
        <taxon>Eukaryota</taxon>
        <taxon>Metazoa</taxon>
        <taxon>Ecdysozoa</taxon>
        <taxon>Nematoda</taxon>
        <taxon>Chromadorea</taxon>
        <taxon>Rhabditida</taxon>
        <taxon>Rhabditina</taxon>
        <taxon>Rhabditomorpha</taxon>
        <taxon>Rhabditoidea</taxon>
        <taxon>Rhabditidae</taxon>
        <taxon>Peloderinae</taxon>
        <taxon>Caenorhabditis</taxon>
    </lineage>
</organism>
<evidence type="ECO:0000256" key="1">
    <source>
        <dbReference type="ARBA" id="ARBA00008455"/>
    </source>
</evidence>
<evidence type="ECO:0000256" key="5">
    <source>
        <dbReference type="ARBA" id="ARBA00023145"/>
    </source>
</evidence>
<dbReference type="SMART" id="SM00848">
    <property type="entry name" value="Inhibitor_I29"/>
    <property type="match status" value="1"/>
</dbReference>
<keyword evidence="4" id="KW-0788">Thiol protease</keyword>
<dbReference type="Gene3D" id="3.90.70.10">
    <property type="entry name" value="Cysteine proteinases"/>
    <property type="match status" value="1"/>
</dbReference>
<feature type="domain" description="Cathepsin propeptide inhibitor" evidence="9">
    <location>
        <begin position="82"/>
        <end position="138"/>
    </location>
</feature>
<evidence type="ECO:0000256" key="4">
    <source>
        <dbReference type="ARBA" id="ARBA00022807"/>
    </source>
</evidence>
<dbReference type="SUPFAM" id="SSF54001">
    <property type="entry name" value="Cysteine proteinases"/>
    <property type="match status" value="1"/>
</dbReference>
<evidence type="ECO:0000256" key="2">
    <source>
        <dbReference type="ARBA" id="ARBA00022670"/>
    </source>
</evidence>
<evidence type="ECO:0000313" key="11">
    <source>
        <dbReference type="Proteomes" id="UP001152747"/>
    </source>
</evidence>
<evidence type="ECO:0000313" key="10">
    <source>
        <dbReference type="EMBL" id="CAI5454793.1"/>
    </source>
</evidence>
<dbReference type="SMART" id="SM00645">
    <property type="entry name" value="Pept_C1"/>
    <property type="match status" value="1"/>
</dbReference>
<dbReference type="InterPro" id="IPR025660">
    <property type="entry name" value="Pept_his_AS"/>
</dbReference>
<evidence type="ECO:0000256" key="7">
    <source>
        <dbReference type="SAM" id="Phobius"/>
    </source>
</evidence>
<keyword evidence="2" id="KW-0645">Protease</keyword>
<evidence type="ECO:0000256" key="6">
    <source>
        <dbReference type="ARBA" id="ARBA00023157"/>
    </source>
</evidence>
<dbReference type="EMBL" id="CANHGI010000006">
    <property type="protein sequence ID" value="CAI5454793.1"/>
    <property type="molecule type" value="Genomic_DNA"/>
</dbReference>
<name>A0A9P1J2Y0_9PELO</name>
<dbReference type="Pfam" id="PF00112">
    <property type="entry name" value="Peptidase_C1"/>
    <property type="match status" value="1"/>
</dbReference>
<evidence type="ECO:0000256" key="3">
    <source>
        <dbReference type="ARBA" id="ARBA00022801"/>
    </source>
</evidence>
<gene>
    <name evidence="10" type="ORF">CAMP_LOCUS17430</name>
</gene>
<comment type="caution">
    <text evidence="10">The sequence shown here is derived from an EMBL/GenBank/DDBJ whole genome shotgun (WGS) entry which is preliminary data.</text>
</comment>
<dbReference type="InterPro" id="IPR000668">
    <property type="entry name" value="Peptidase_C1A_C"/>
</dbReference>
<dbReference type="AlphaFoldDB" id="A0A9P1J2Y0"/>
<dbReference type="PROSITE" id="PS00640">
    <property type="entry name" value="THIOL_PROTEASE_ASN"/>
    <property type="match status" value="1"/>
</dbReference>
<keyword evidence="5" id="KW-0865">Zymogen</keyword>
<dbReference type="PROSITE" id="PS00139">
    <property type="entry name" value="THIOL_PROTEASE_CYS"/>
    <property type="match status" value="1"/>
</dbReference>
<dbReference type="InterPro" id="IPR013128">
    <property type="entry name" value="Peptidase_C1A"/>
</dbReference>
<dbReference type="InterPro" id="IPR038765">
    <property type="entry name" value="Papain-like_cys_pep_sf"/>
</dbReference>
<feature type="domain" description="Peptidase C1A papain C-terminal" evidence="8">
    <location>
        <begin position="168"/>
        <end position="381"/>
    </location>
</feature>
<dbReference type="InterPro" id="IPR013201">
    <property type="entry name" value="Prot_inhib_I29"/>
</dbReference>
<keyword evidence="7" id="KW-1133">Transmembrane helix</keyword>
<dbReference type="InterPro" id="IPR000169">
    <property type="entry name" value="Pept_cys_AS"/>
</dbReference>
<sequence length="383" mass="44242">MVSPTLVKCESGKSYEPIYMTTVIDGDKKNPSKWLECLQKSLKCLFYMLLVLTIVFSIQLVIEHFCNYQENYDRLDRYEKMFNDFMVKYNRNYETPEELEYRFRIFIKNVEEYEEEERRYPGLDLDVNQFTDWTDFELKRMTPHEKIRSDNGETSRVYTHLYGKGESRPASFDWRDQGKLTPVKNQASCGSCWAFATVAAVEAQHAIKRGNLVSLSEQEMVDCDQQNNGCHGGYRPYAMDFVKRKGLETEKEYPYKGLEGQQCLLETNLTRVFIDDYEQLGQDEEYIADWVSKNGPVTFGMNVVKSMYSYRSGIYNPSEEDCEEKSMGSHALTIVGYGVEGSQPFWIVKNSWGSSWGASGYFRLARGVNSCGAAKTVVAPIIR</sequence>
<protein>
    <submittedName>
        <fullName evidence="10">Uncharacterized protein</fullName>
    </submittedName>
</protein>
<keyword evidence="7" id="KW-0472">Membrane</keyword>
<reference evidence="10" key="1">
    <citation type="submission" date="2022-11" db="EMBL/GenBank/DDBJ databases">
        <authorList>
            <person name="Kikuchi T."/>
        </authorList>
    </citation>
    <scope>NUCLEOTIDE SEQUENCE</scope>
    <source>
        <strain evidence="10">PS1010</strain>
    </source>
</reference>
<dbReference type="Pfam" id="PF08246">
    <property type="entry name" value="Inhibitor_I29"/>
    <property type="match status" value="1"/>
</dbReference>
<dbReference type="PANTHER" id="PTHR12411">
    <property type="entry name" value="CYSTEINE PROTEASE FAMILY C1-RELATED"/>
    <property type="match status" value="1"/>
</dbReference>
<dbReference type="PRINTS" id="PR00705">
    <property type="entry name" value="PAPAIN"/>
</dbReference>
<dbReference type="Proteomes" id="UP001152747">
    <property type="component" value="Unassembled WGS sequence"/>
</dbReference>
<evidence type="ECO:0000259" key="9">
    <source>
        <dbReference type="SMART" id="SM00848"/>
    </source>
</evidence>
<keyword evidence="7" id="KW-0812">Transmembrane</keyword>
<accession>A0A9P1J2Y0</accession>
<comment type="similarity">
    <text evidence="1">Belongs to the peptidase C1 family.</text>
</comment>
<proteinExistence type="inferred from homology"/>
<evidence type="ECO:0000259" key="8">
    <source>
        <dbReference type="SMART" id="SM00645"/>
    </source>
</evidence>
<dbReference type="GO" id="GO:0006508">
    <property type="term" value="P:proteolysis"/>
    <property type="evidence" value="ECO:0007669"/>
    <property type="project" value="UniProtKB-KW"/>
</dbReference>
<feature type="transmembrane region" description="Helical" evidence="7">
    <location>
        <begin position="44"/>
        <end position="62"/>
    </location>
</feature>
<dbReference type="FunFam" id="3.90.70.10:FF:000103">
    <property type="entry name" value="Hypothetical LOC496748"/>
    <property type="match status" value="1"/>
</dbReference>
<dbReference type="GO" id="GO:0008234">
    <property type="term" value="F:cysteine-type peptidase activity"/>
    <property type="evidence" value="ECO:0007669"/>
    <property type="project" value="UniProtKB-KW"/>
</dbReference>
<dbReference type="OrthoDB" id="5875790at2759"/>
<dbReference type="InterPro" id="IPR039417">
    <property type="entry name" value="Peptidase_C1A_papain-like"/>
</dbReference>
<keyword evidence="3" id="KW-0378">Hydrolase</keyword>
<dbReference type="InterPro" id="IPR025661">
    <property type="entry name" value="Pept_asp_AS"/>
</dbReference>
<keyword evidence="11" id="KW-1185">Reference proteome</keyword>
<keyword evidence="6" id="KW-1015">Disulfide bond</keyword>
<dbReference type="PROSITE" id="PS00639">
    <property type="entry name" value="THIOL_PROTEASE_HIS"/>
    <property type="match status" value="1"/>
</dbReference>
<dbReference type="CDD" id="cd02248">
    <property type="entry name" value="Peptidase_C1A"/>
    <property type="match status" value="1"/>
</dbReference>